<keyword evidence="1" id="KW-1133">Transmembrane helix</keyword>
<evidence type="ECO:0000313" key="2">
    <source>
        <dbReference type="EMBL" id="EJW93609.1"/>
    </source>
</evidence>
<protein>
    <submittedName>
        <fullName evidence="2">Uncharacterized protein</fullName>
    </submittedName>
</protein>
<comment type="caution">
    <text evidence="2">The sequence shown here is derived from an EMBL/GenBank/DDBJ whole genome shotgun (WGS) entry which is preliminary data.</text>
</comment>
<keyword evidence="1" id="KW-0812">Transmembrane</keyword>
<dbReference type="EMBL" id="AMCI01006878">
    <property type="protein sequence ID" value="EJW93609.1"/>
    <property type="molecule type" value="Genomic_DNA"/>
</dbReference>
<evidence type="ECO:0000256" key="1">
    <source>
        <dbReference type="SAM" id="Phobius"/>
    </source>
</evidence>
<gene>
    <name evidence="2" type="ORF">EVA_18284</name>
</gene>
<sequence length="60" mass="6809">MAPKPFIVRNNRQPSATFRLFSALILLLLANIEPRRLFRLLDGPPAALLFVGFFISSKRP</sequence>
<reference evidence="2" key="1">
    <citation type="journal article" date="2012" name="PLoS ONE">
        <title>Gene sets for utilization of primary and secondary nutrition supplies in the distal gut of endangered iberian lynx.</title>
        <authorList>
            <person name="Alcaide M."/>
            <person name="Messina E."/>
            <person name="Richter M."/>
            <person name="Bargiela R."/>
            <person name="Peplies J."/>
            <person name="Huws S.A."/>
            <person name="Newbold C.J."/>
            <person name="Golyshin P.N."/>
            <person name="Simon M.A."/>
            <person name="Lopez G."/>
            <person name="Yakimov M.M."/>
            <person name="Ferrer M."/>
        </authorList>
    </citation>
    <scope>NUCLEOTIDE SEQUENCE</scope>
</reference>
<feature type="transmembrane region" description="Helical" evidence="1">
    <location>
        <begin position="16"/>
        <end position="32"/>
    </location>
</feature>
<organism evidence="2">
    <name type="scientific">gut metagenome</name>
    <dbReference type="NCBI Taxonomy" id="749906"/>
    <lineage>
        <taxon>unclassified sequences</taxon>
        <taxon>metagenomes</taxon>
        <taxon>organismal metagenomes</taxon>
    </lineage>
</organism>
<proteinExistence type="predicted"/>
<dbReference type="AlphaFoldDB" id="J9G240"/>
<name>J9G240_9ZZZZ</name>
<keyword evidence="1" id="KW-0472">Membrane</keyword>
<accession>J9G240</accession>